<keyword evidence="1" id="KW-0732">Signal</keyword>
<evidence type="ECO:0000313" key="2">
    <source>
        <dbReference type="EMBL" id="JAT30680.1"/>
    </source>
</evidence>
<evidence type="ECO:0000256" key="1">
    <source>
        <dbReference type="SAM" id="SignalP"/>
    </source>
</evidence>
<dbReference type="AlphaFoldDB" id="A0A1B6M440"/>
<gene>
    <name evidence="2" type="ORF">g.19170</name>
</gene>
<name>A0A1B6M440_9HEMI</name>
<accession>A0A1B6M440</accession>
<dbReference type="EMBL" id="GEBQ01009297">
    <property type="protein sequence ID" value="JAT30680.1"/>
    <property type="molecule type" value="Transcribed_RNA"/>
</dbReference>
<protein>
    <submittedName>
        <fullName evidence="2">Uncharacterized protein</fullName>
    </submittedName>
</protein>
<feature type="chain" id="PRO_5008587947" evidence="1">
    <location>
        <begin position="25"/>
        <end position="233"/>
    </location>
</feature>
<organism evidence="2">
    <name type="scientific">Graphocephala atropunctata</name>
    <dbReference type="NCBI Taxonomy" id="36148"/>
    <lineage>
        <taxon>Eukaryota</taxon>
        <taxon>Metazoa</taxon>
        <taxon>Ecdysozoa</taxon>
        <taxon>Arthropoda</taxon>
        <taxon>Hexapoda</taxon>
        <taxon>Insecta</taxon>
        <taxon>Pterygota</taxon>
        <taxon>Neoptera</taxon>
        <taxon>Paraneoptera</taxon>
        <taxon>Hemiptera</taxon>
        <taxon>Auchenorrhyncha</taxon>
        <taxon>Membracoidea</taxon>
        <taxon>Cicadellidae</taxon>
        <taxon>Cicadellinae</taxon>
        <taxon>Cicadellini</taxon>
        <taxon>Graphocephala</taxon>
    </lineage>
</organism>
<feature type="signal peptide" evidence="1">
    <location>
        <begin position="1"/>
        <end position="24"/>
    </location>
</feature>
<sequence length="233" mass="27458">METNIEKIFVYCVLICINLLVVQSKEDEDSYGEIMDKVEEGTKAYEFHLDTGPKRDDRPDSELTYLELLDRNISRILMDPQKGQGPYLMKLIKQFAEDALRLRDMLLNKTEKVDKSLIESAIKVYQRYGHPRFMTVMVTNGGEYLQNTLDLSDDLMWEFYGYRQKANEFWDDIRAVIVQDHRSDKIEAERFRHLPWPIHLDNLTDFEKAVLERSDLNSDFDLANVLNIKSTMF</sequence>
<proteinExistence type="predicted"/>
<reference evidence="2" key="1">
    <citation type="submission" date="2015-11" db="EMBL/GenBank/DDBJ databases">
        <title>De novo transcriptome assembly of four potential Pierce s Disease insect vectors from Arizona vineyards.</title>
        <authorList>
            <person name="Tassone E.E."/>
        </authorList>
    </citation>
    <scope>NUCLEOTIDE SEQUENCE</scope>
</reference>